<keyword evidence="6 8" id="KW-0472">Membrane</keyword>
<feature type="transmembrane region" description="Helical" evidence="8">
    <location>
        <begin position="12"/>
        <end position="33"/>
    </location>
</feature>
<feature type="transmembrane region" description="Helical" evidence="8">
    <location>
        <begin position="333"/>
        <end position="351"/>
    </location>
</feature>
<reference evidence="10" key="1">
    <citation type="submission" date="2022-10" db="EMBL/GenBank/DDBJ databases">
        <title>The complete genomes of actinobacterial strains from the NBC collection.</title>
        <authorList>
            <person name="Joergensen T.S."/>
            <person name="Alvarez Arevalo M."/>
            <person name="Sterndorff E.B."/>
            <person name="Faurdal D."/>
            <person name="Vuksanovic O."/>
            <person name="Mourched A.-S."/>
            <person name="Charusanti P."/>
            <person name="Shaw S."/>
            <person name="Blin K."/>
            <person name="Weber T."/>
        </authorList>
    </citation>
    <scope>NUCLEOTIDE SEQUENCE</scope>
    <source>
        <strain evidence="10">NBC_00222</strain>
    </source>
</reference>
<dbReference type="PANTHER" id="PTHR43045">
    <property type="entry name" value="SHIKIMATE TRANSPORTER"/>
    <property type="match status" value="1"/>
</dbReference>
<feature type="domain" description="Major facilitator superfamily (MFS) profile" evidence="9">
    <location>
        <begin position="15"/>
        <end position="426"/>
    </location>
</feature>
<organism evidence="10 11">
    <name type="scientific">Kitasatospora purpeofusca</name>
    <dbReference type="NCBI Taxonomy" id="67352"/>
    <lineage>
        <taxon>Bacteria</taxon>
        <taxon>Bacillati</taxon>
        <taxon>Actinomycetota</taxon>
        <taxon>Actinomycetes</taxon>
        <taxon>Kitasatosporales</taxon>
        <taxon>Streptomycetaceae</taxon>
        <taxon>Kitasatospora</taxon>
    </lineage>
</organism>
<dbReference type="Pfam" id="PF07690">
    <property type="entry name" value="MFS_1"/>
    <property type="match status" value="1"/>
</dbReference>
<accession>A0ABZ1UDC7</accession>
<sequence length="458" mass="47683">MEFDVRFATRDVRRSVIVSLMGTTLVWYDFFLYVNASVLVFKHQFFPYLSPFAATLTGIGLNGAALVARPAGGALFGHLGDRHGRRPALVGALLLTGTSTGLIGLLPGYGQIGFASPLLLVTLRLLQGIGLGGAWGAATVVAHECAEPGRRGLVSSWAQIGAPAGNLLAFGAMTAVAGALTPAQFMTWGWRLPFLLSAVLVVVGLWARARIEETPAFRSLALTDARSRRPVIELVTRHKGRLLTATALTAGADVVLFGFSFGYVLTLLRVAGLPLDALIALSLLAPLVLIALIPFFGALSDRYGRRRVCLAGTIAMAVWAAAFVPVFRFGSPAVLVLAYLLSLVGFAAMYAPQAALVSELFPSRVRLSGTGIGYQLGGLLGGTLATYLTAEAAGWFKSPAVTPLYVLAVLSVSGAALLTLARHSEDGGSPAAVEPPPSGSGLPTPLSRPTAPATGLPG</sequence>
<evidence type="ECO:0000256" key="3">
    <source>
        <dbReference type="ARBA" id="ARBA00022475"/>
    </source>
</evidence>
<dbReference type="Proteomes" id="UP001432222">
    <property type="component" value="Chromosome"/>
</dbReference>
<keyword evidence="5 8" id="KW-1133">Transmembrane helix</keyword>
<keyword evidence="3" id="KW-1003">Cell membrane</keyword>
<evidence type="ECO:0000256" key="1">
    <source>
        <dbReference type="ARBA" id="ARBA00004651"/>
    </source>
</evidence>
<dbReference type="InterPro" id="IPR036259">
    <property type="entry name" value="MFS_trans_sf"/>
</dbReference>
<feature type="transmembrane region" description="Helical" evidence="8">
    <location>
        <begin position="192"/>
        <end position="209"/>
    </location>
</feature>
<keyword evidence="11" id="KW-1185">Reference proteome</keyword>
<dbReference type="InterPro" id="IPR020846">
    <property type="entry name" value="MFS_dom"/>
</dbReference>
<dbReference type="EMBL" id="CP108110">
    <property type="protein sequence ID" value="WUQ88174.1"/>
    <property type="molecule type" value="Genomic_DNA"/>
</dbReference>
<evidence type="ECO:0000256" key="5">
    <source>
        <dbReference type="ARBA" id="ARBA00022989"/>
    </source>
</evidence>
<evidence type="ECO:0000256" key="6">
    <source>
        <dbReference type="ARBA" id="ARBA00023136"/>
    </source>
</evidence>
<protein>
    <submittedName>
        <fullName evidence="10">MFS transporter</fullName>
    </submittedName>
</protein>
<keyword evidence="4 8" id="KW-0812">Transmembrane</keyword>
<evidence type="ECO:0000313" key="11">
    <source>
        <dbReference type="Proteomes" id="UP001432222"/>
    </source>
</evidence>
<feature type="transmembrane region" description="Helical" evidence="8">
    <location>
        <begin position="242"/>
        <end position="265"/>
    </location>
</feature>
<dbReference type="RefSeq" id="WP_328958725.1">
    <property type="nucleotide sequence ID" value="NZ_CP108110.1"/>
</dbReference>
<keyword evidence="2" id="KW-0813">Transport</keyword>
<dbReference type="PROSITE" id="PS50850">
    <property type="entry name" value="MFS"/>
    <property type="match status" value="1"/>
</dbReference>
<proteinExistence type="predicted"/>
<feature type="transmembrane region" description="Helical" evidence="8">
    <location>
        <begin position="308"/>
        <end position="327"/>
    </location>
</feature>
<feature type="transmembrane region" description="Helical" evidence="8">
    <location>
        <begin position="277"/>
        <end position="296"/>
    </location>
</feature>
<feature type="transmembrane region" description="Helical" evidence="8">
    <location>
        <begin position="121"/>
        <end position="142"/>
    </location>
</feature>
<name>A0ABZ1UDC7_9ACTN</name>
<feature type="transmembrane region" description="Helical" evidence="8">
    <location>
        <begin position="154"/>
        <end position="180"/>
    </location>
</feature>
<feature type="transmembrane region" description="Helical" evidence="8">
    <location>
        <begin position="88"/>
        <end position="109"/>
    </location>
</feature>
<evidence type="ECO:0000256" key="7">
    <source>
        <dbReference type="SAM" id="MobiDB-lite"/>
    </source>
</evidence>
<feature type="transmembrane region" description="Helical" evidence="8">
    <location>
        <begin position="402"/>
        <end position="421"/>
    </location>
</feature>
<feature type="transmembrane region" description="Helical" evidence="8">
    <location>
        <begin position="45"/>
        <end position="67"/>
    </location>
</feature>
<dbReference type="Gene3D" id="1.20.1250.20">
    <property type="entry name" value="MFS general substrate transporter like domains"/>
    <property type="match status" value="2"/>
</dbReference>
<gene>
    <name evidence="10" type="ORF">OHA16_37405</name>
</gene>
<feature type="transmembrane region" description="Helical" evidence="8">
    <location>
        <begin position="372"/>
        <end position="390"/>
    </location>
</feature>
<evidence type="ECO:0000256" key="4">
    <source>
        <dbReference type="ARBA" id="ARBA00022692"/>
    </source>
</evidence>
<evidence type="ECO:0000256" key="8">
    <source>
        <dbReference type="SAM" id="Phobius"/>
    </source>
</evidence>
<feature type="compositionally biased region" description="Low complexity" evidence="7">
    <location>
        <begin position="439"/>
        <end position="449"/>
    </location>
</feature>
<comment type="subcellular location">
    <subcellularLocation>
        <location evidence="1">Cell membrane</location>
        <topology evidence="1">Multi-pass membrane protein</topology>
    </subcellularLocation>
</comment>
<evidence type="ECO:0000256" key="2">
    <source>
        <dbReference type="ARBA" id="ARBA00022448"/>
    </source>
</evidence>
<dbReference type="InterPro" id="IPR011701">
    <property type="entry name" value="MFS"/>
</dbReference>
<feature type="region of interest" description="Disordered" evidence="7">
    <location>
        <begin position="425"/>
        <end position="458"/>
    </location>
</feature>
<dbReference type="SUPFAM" id="SSF103473">
    <property type="entry name" value="MFS general substrate transporter"/>
    <property type="match status" value="1"/>
</dbReference>
<evidence type="ECO:0000313" key="10">
    <source>
        <dbReference type="EMBL" id="WUQ88174.1"/>
    </source>
</evidence>
<evidence type="ECO:0000259" key="9">
    <source>
        <dbReference type="PROSITE" id="PS50850"/>
    </source>
</evidence>
<dbReference type="PANTHER" id="PTHR43045:SF1">
    <property type="entry name" value="SHIKIMATE TRANSPORTER"/>
    <property type="match status" value="1"/>
</dbReference>